<protein>
    <submittedName>
        <fullName evidence="3">Uncharacterized protein</fullName>
    </submittedName>
</protein>
<dbReference type="PANTHER" id="PTHR32108">
    <property type="entry name" value="DNA-DIRECTED RNA POLYMERASE SUBUNIT ALPHA"/>
    <property type="match status" value="1"/>
</dbReference>
<evidence type="ECO:0000256" key="1">
    <source>
        <dbReference type="PROSITE-ProRule" id="PRU00023"/>
    </source>
</evidence>
<evidence type="ECO:0000313" key="3">
    <source>
        <dbReference type="EMBL" id="RDX67654.1"/>
    </source>
</evidence>
<dbReference type="CDD" id="cd00303">
    <property type="entry name" value="retropepsin_like"/>
    <property type="match status" value="1"/>
</dbReference>
<comment type="caution">
    <text evidence="3">The sequence shown here is derived from an EMBL/GenBank/DDBJ whole genome shotgun (WGS) entry which is preliminary data.</text>
</comment>
<dbReference type="EMBL" id="QJKJ01012896">
    <property type="protein sequence ID" value="RDX67654.1"/>
    <property type="molecule type" value="Genomic_DNA"/>
</dbReference>
<dbReference type="Proteomes" id="UP000257109">
    <property type="component" value="Unassembled WGS sequence"/>
</dbReference>
<feature type="repeat" description="ANK" evidence="1">
    <location>
        <begin position="519"/>
        <end position="551"/>
    </location>
</feature>
<proteinExistence type="predicted"/>
<accession>A0A371ENU3</accession>
<dbReference type="InterPro" id="IPR002110">
    <property type="entry name" value="Ankyrin_rpt"/>
</dbReference>
<evidence type="ECO:0000256" key="2">
    <source>
        <dbReference type="SAM" id="MobiDB-lite"/>
    </source>
</evidence>
<gene>
    <name evidence="3" type="ORF">CR513_53435</name>
</gene>
<feature type="compositionally biased region" description="Basic and acidic residues" evidence="2">
    <location>
        <begin position="15"/>
        <end position="26"/>
    </location>
</feature>
<dbReference type="PROSITE" id="PS50297">
    <property type="entry name" value="ANK_REP_REGION"/>
    <property type="match status" value="1"/>
</dbReference>
<dbReference type="PROSITE" id="PS50088">
    <property type="entry name" value="ANK_REPEAT"/>
    <property type="match status" value="1"/>
</dbReference>
<name>A0A371ENU3_MUCPR</name>
<dbReference type="AlphaFoldDB" id="A0A371ENU3"/>
<keyword evidence="4" id="KW-1185">Reference proteome</keyword>
<keyword evidence="1" id="KW-0040">ANK repeat</keyword>
<dbReference type="PANTHER" id="PTHR32108:SF9">
    <property type="entry name" value="REVERSE TRANSCRIPTASE RNASE H-LIKE DOMAIN-CONTAINING PROTEIN"/>
    <property type="match status" value="1"/>
</dbReference>
<sequence length="600" mass="68184">MSRLGQTILAPDAPSTRHSERDRLRPSEPAFMHNKLPGLNINPDRVCELNNPLGAPRSKEKWESLEEKLHVVEGGDKYRLEAVDLCLVSDVGLPADFKTPEFDKYKGSSCPRVHLAMYYRKMVAYIYDDKILIHYFQDNLTGVVLSWYVSLERGRIKTWRDLEAFLKHGAKSFLALEHAQEGAGRLQGIRSKVQPLITEREMVTMFIDTLPSPYYDKVVGNVASSFTDLVVVGERIELGIRRGNFAQSSNSVGFSKKLTSKKKKGEMLYRSDNRRPAQQNTRRTPRTLDPIPMSYTELLPLLLKEKLLETIHIKPLEPPHTRSYDPSARCDYHGGVIGHPTEICWSLKHKVQDLIDGGYLRFRLGRLIIIMQSHGVETTPPTIKEDPIPEVTNIVGIGGVTRSGRVYALEGLRNKDLTLERKDKAVEAPKRIVTEGEATEFLKLIRHKEYEMLDQMHKTLARSLLINYEGYRSLLLKVLNDAHVAQDITPEKFGGIINNTMTSRHLSLSEDEVPTEGRSHNQPLHIIVKCGNYMIARMLIDNGSSLNVMPKVTLDKLYSIESTLRTSYVVVRAFDRSKRDVMGDITLPIRIQPTTFDITF</sequence>
<feature type="non-terminal residue" evidence="3">
    <location>
        <position position="1"/>
    </location>
</feature>
<reference evidence="3" key="1">
    <citation type="submission" date="2018-05" db="EMBL/GenBank/DDBJ databases">
        <title>Draft genome of Mucuna pruriens seed.</title>
        <authorList>
            <person name="Nnadi N.E."/>
            <person name="Vos R."/>
            <person name="Hasami M.H."/>
            <person name="Devisetty U.K."/>
            <person name="Aguiy J.C."/>
        </authorList>
    </citation>
    <scope>NUCLEOTIDE SEQUENCE [LARGE SCALE GENOMIC DNA]</scope>
    <source>
        <strain evidence="3">JCA_2017</strain>
    </source>
</reference>
<organism evidence="3 4">
    <name type="scientific">Mucuna pruriens</name>
    <name type="common">Velvet bean</name>
    <name type="synonym">Dolichos pruriens</name>
    <dbReference type="NCBI Taxonomy" id="157652"/>
    <lineage>
        <taxon>Eukaryota</taxon>
        <taxon>Viridiplantae</taxon>
        <taxon>Streptophyta</taxon>
        <taxon>Embryophyta</taxon>
        <taxon>Tracheophyta</taxon>
        <taxon>Spermatophyta</taxon>
        <taxon>Magnoliopsida</taxon>
        <taxon>eudicotyledons</taxon>
        <taxon>Gunneridae</taxon>
        <taxon>Pentapetalae</taxon>
        <taxon>rosids</taxon>
        <taxon>fabids</taxon>
        <taxon>Fabales</taxon>
        <taxon>Fabaceae</taxon>
        <taxon>Papilionoideae</taxon>
        <taxon>50 kb inversion clade</taxon>
        <taxon>NPAAA clade</taxon>
        <taxon>indigoferoid/millettioid clade</taxon>
        <taxon>Phaseoleae</taxon>
        <taxon>Mucuna</taxon>
    </lineage>
</organism>
<feature type="region of interest" description="Disordered" evidence="2">
    <location>
        <begin position="1"/>
        <end position="27"/>
    </location>
</feature>
<dbReference type="OrthoDB" id="686606at2759"/>
<evidence type="ECO:0000313" key="4">
    <source>
        <dbReference type="Proteomes" id="UP000257109"/>
    </source>
</evidence>